<proteinExistence type="predicted"/>
<evidence type="ECO:0000313" key="3">
    <source>
        <dbReference type="Proteomes" id="UP001142489"/>
    </source>
</evidence>
<dbReference type="Pfam" id="PF07727">
    <property type="entry name" value="RVT_2"/>
    <property type="match status" value="1"/>
</dbReference>
<accession>A0A9Q0XLP6</accession>
<evidence type="ECO:0000259" key="1">
    <source>
        <dbReference type="Pfam" id="PF07727"/>
    </source>
</evidence>
<name>A0A9Q0XLP6_9SAUR</name>
<protein>
    <recommendedName>
        <fullName evidence="1">Reverse transcriptase Ty1/copia-type domain-containing protein</fullName>
    </recommendedName>
</protein>
<reference evidence="2" key="1">
    <citation type="journal article" date="2023" name="DNA Res.">
        <title>Chromosome-level genome assembly of Phrynocephalus forsythii using third-generation DNA sequencing and Hi-C analysis.</title>
        <authorList>
            <person name="Qi Y."/>
            <person name="Zhao W."/>
            <person name="Zhao Y."/>
            <person name="Niu C."/>
            <person name="Cao S."/>
            <person name="Zhang Y."/>
        </authorList>
    </citation>
    <scope>NUCLEOTIDE SEQUENCE</scope>
    <source>
        <tissue evidence="2">Muscle</tissue>
    </source>
</reference>
<evidence type="ECO:0000313" key="2">
    <source>
        <dbReference type="EMBL" id="KAJ7316527.1"/>
    </source>
</evidence>
<feature type="domain" description="Reverse transcriptase Ty1/copia-type" evidence="1">
    <location>
        <begin position="33"/>
        <end position="121"/>
    </location>
</feature>
<dbReference type="EMBL" id="JAPFRF010000011">
    <property type="protein sequence ID" value="KAJ7316527.1"/>
    <property type="molecule type" value="Genomic_DNA"/>
</dbReference>
<dbReference type="AlphaFoldDB" id="A0A9Q0XLP6"/>
<organism evidence="2 3">
    <name type="scientific">Phrynocephalus forsythii</name>
    <dbReference type="NCBI Taxonomy" id="171643"/>
    <lineage>
        <taxon>Eukaryota</taxon>
        <taxon>Metazoa</taxon>
        <taxon>Chordata</taxon>
        <taxon>Craniata</taxon>
        <taxon>Vertebrata</taxon>
        <taxon>Euteleostomi</taxon>
        <taxon>Lepidosauria</taxon>
        <taxon>Squamata</taxon>
        <taxon>Bifurcata</taxon>
        <taxon>Unidentata</taxon>
        <taxon>Episquamata</taxon>
        <taxon>Toxicofera</taxon>
        <taxon>Iguania</taxon>
        <taxon>Acrodonta</taxon>
        <taxon>Agamidae</taxon>
        <taxon>Agaminae</taxon>
        <taxon>Phrynocephalus</taxon>
    </lineage>
</organism>
<dbReference type="Proteomes" id="UP001142489">
    <property type="component" value="Unassembled WGS sequence"/>
</dbReference>
<comment type="caution">
    <text evidence="2">The sequence shown here is derived from an EMBL/GenBank/DDBJ whole genome shotgun (WGS) entry which is preliminary data.</text>
</comment>
<keyword evidence="3" id="KW-1185">Reference proteome</keyword>
<gene>
    <name evidence="2" type="ORF">JRQ81_002689</name>
</gene>
<feature type="non-terminal residue" evidence="2">
    <location>
        <position position="1"/>
    </location>
</feature>
<dbReference type="OrthoDB" id="10058978at2759"/>
<dbReference type="InterPro" id="IPR013103">
    <property type="entry name" value="RVT_2"/>
</dbReference>
<sequence>GVTNKGAVQQLPTAEANRWKAAAQEEISTLQKNKTWTLVKLPVGKKAIGCKWIFKAKQDENGYVQRYKARLVAKGYSKKYGENYDKTFAPVVKHTTIRVLLSLAASMKMHVEHLDVKTAFSH</sequence>